<dbReference type="SUPFAM" id="SSF50965">
    <property type="entry name" value="Galactose oxidase, central domain"/>
    <property type="match status" value="1"/>
</dbReference>
<organism evidence="7">
    <name type="scientific">Melanopsichium pennsylvanicum 4</name>
    <dbReference type="NCBI Taxonomy" id="1398559"/>
    <lineage>
        <taxon>Eukaryota</taxon>
        <taxon>Fungi</taxon>
        <taxon>Dikarya</taxon>
        <taxon>Basidiomycota</taxon>
        <taxon>Ustilaginomycotina</taxon>
        <taxon>Ustilaginomycetes</taxon>
        <taxon>Ustilaginales</taxon>
        <taxon>Ustilaginaceae</taxon>
        <taxon>Melanopsichium</taxon>
    </lineage>
</organism>
<feature type="region of interest" description="Disordered" evidence="2">
    <location>
        <begin position="584"/>
        <end position="620"/>
    </location>
</feature>
<dbReference type="AlphaFoldDB" id="A0A077QZZ3"/>
<feature type="transmembrane region" description="Helical" evidence="3">
    <location>
        <begin position="626"/>
        <end position="649"/>
    </location>
</feature>
<dbReference type="InterPro" id="IPR037293">
    <property type="entry name" value="Gal_Oxidase_central_sf"/>
</dbReference>
<keyword evidence="3" id="KW-0812">Transmembrane</keyword>
<dbReference type="SUPFAM" id="SSF81296">
    <property type="entry name" value="E set domains"/>
    <property type="match status" value="1"/>
</dbReference>
<keyword evidence="3" id="KW-0472">Membrane</keyword>
<feature type="domain" description="Glyoxal oxidase N-terminal" evidence="5">
    <location>
        <begin position="73"/>
        <end position="456"/>
    </location>
</feature>
<evidence type="ECO:0000256" key="1">
    <source>
        <dbReference type="ARBA" id="ARBA00022729"/>
    </source>
</evidence>
<feature type="chain" id="PRO_5001722687" evidence="4">
    <location>
        <begin position="25"/>
        <end position="650"/>
    </location>
</feature>
<keyword evidence="3" id="KW-1133">Transmembrane helix</keyword>
<evidence type="ECO:0000256" key="2">
    <source>
        <dbReference type="SAM" id="MobiDB-lite"/>
    </source>
</evidence>
<keyword evidence="1 4" id="KW-0732">Signal</keyword>
<dbReference type="CDD" id="cd02851">
    <property type="entry name" value="E_set_GO_C"/>
    <property type="match status" value="1"/>
</dbReference>
<sequence>MTRKRNAVAAAAATLVATASSSMAATPGGSEIVGSSSVSGMMMFNSAPGKVVILDKTEGNQAQINGHPAWGQEWDTQNRTGRLMDVITNTFCAGGMSLGNGTWATFGGNENVGYGGNSTTPRFSTTAPYYDGDGGPAARFYTPNSQGTADWDDGNYFMQKRRWYPTVEALADGTLWIGGGEDYGGYVADAGQNQPNFEYWPPRGDAINMDFLTQTLPMNLYPLAWLMATGKLFVQAGQDAILYDLDTNSVFKGLPSTTGPMKVYPASAGVAMLPMTPANNYKQEVLFCGGVQRPLDEWGNGAGPLYNPLATPASKVCERIVPEADDPQWEQDDDLINGRSMGTFVYLPDGKLWFGQGVRMGTGGYSGQSYNKNLGISLGDEPDYQPMIYDPQAPEGSRFTTANLSQMQVQRMYHSSAILLEDGSILTSGSNPNADVSFDNPANYTNTEYRLEQWYPLWYNQPRPTQLNITQLAYGGGSFDIPLSSSDLSGNVTNIKNAKISIVRSGFATHGVNFGQRYLELNSTYTANQDGTVGGTLHVSNMPPNANIFQPGPAMAFLVVNGVPSNGQHVMIGTGQLGDQRVTASTSLPASQGPPVPKNSSDSSKANGSGSGSSGSMSGSSSGAGAISAGLAATTAVILASVLSAVALFA</sequence>
<dbReference type="Pfam" id="PF09118">
    <property type="entry name" value="GO-like_E_set"/>
    <property type="match status" value="1"/>
</dbReference>
<accession>A0A077QZZ3</accession>
<evidence type="ECO:0000313" key="7">
    <source>
        <dbReference type="EMBL" id="CDI52087.1"/>
    </source>
</evidence>
<feature type="compositionally biased region" description="Low complexity" evidence="2">
    <location>
        <begin position="600"/>
        <end position="620"/>
    </location>
</feature>
<dbReference type="Gene3D" id="2.60.40.10">
    <property type="entry name" value="Immunoglobulins"/>
    <property type="match status" value="1"/>
</dbReference>
<feature type="domain" description="Galactose oxidase-like Early set" evidence="6">
    <location>
        <begin position="463"/>
        <end position="572"/>
    </location>
</feature>
<name>A0A077QZZ3_9BASI</name>
<dbReference type="InterPro" id="IPR009880">
    <property type="entry name" value="Glyoxal_oxidase_N"/>
</dbReference>
<dbReference type="InterPro" id="IPR015202">
    <property type="entry name" value="GO-like_E_set"/>
</dbReference>
<feature type="signal peptide" evidence="4">
    <location>
        <begin position="1"/>
        <end position="24"/>
    </location>
</feature>
<evidence type="ECO:0000256" key="3">
    <source>
        <dbReference type="SAM" id="Phobius"/>
    </source>
</evidence>
<dbReference type="PANTHER" id="PTHR32208">
    <property type="entry name" value="SECRETED PROTEIN-RELATED"/>
    <property type="match status" value="1"/>
</dbReference>
<dbReference type="InterPro" id="IPR013783">
    <property type="entry name" value="Ig-like_fold"/>
</dbReference>
<reference evidence="7" key="1">
    <citation type="journal article" date="2014" name="Genome Biol. Evol.">
        <title>Gene Loss Rather Than Gene Gain Is Associated with a Host Jump from Monocots to Dicots in the Smut Fungus Melanopsichium pennsylvanicum.</title>
        <authorList>
            <person name="Sharma R."/>
            <person name="Mishra B."/>
            <person name="Runge F."/>
            <person name="Thines M."/>
        </authorList>
    </citation>
    <scope>NUCLEOTIDE SEQUENCE</scope>
    <source>
        <strain evidence="7">4</strain>
    </source>
</reference>
<evidence type="ECO:0000256" key="4">
    <source>
        <dbReference type="SAM" id="SignalP"/>
    </source>
</evidence>
<evidence type="ECO:0000259" key="6">
    <source>
        <dbReference type="Pfam" id="PF09118"/>
    </source>
</evidence>
<dbReference type="Gene3D" id="2.130.10.80">
    <property type="entry name" value="Galactose oxidase/kelch, beta-propeller"/>
    <property type="match status" value="1"/>
</dbReference>
<dbReference type="EMBL" id="HG529527">
    <property type="protein sequence ID" value="CDI52087.1"/>
    <property type="molecule type" value="Genomic_DNA"/>
</dbReference>
<dbReference type="InterPro" id="IPR014756">
    <property type="entry name" value="Ig_E-set"/>
</dbReference>
<proteinExistence type="predicted"/>
<evidence type="ECO:0000259" key="5">
    <source>
        <dbReference type="Pfam" id="PF07250"/>
    </source>
</evidence>
<dbReference type="InterPro" id="IPR011043">
    <property type="entry name" value="Gal_Oxase/kelch_b-propeller"/>
</dbReference>
<dbReference type="Pfam" id="PF07250">
    <property type="entry name" value="Glyoxal_oxid_N"/>
    <property type="match status" value="1"/>
</dbReference>
<protein>
    <submittedName>
        <fullName evidence="7">Glyoxaloxidase 3</fullName>
    </submittedName>
</protein>
<dbReference type="PANTHER" id="PTHR32208:SF21">
    <property type="entry name" value="LOW QUALITY PROTEIN: ALDEHYDE OXIDASE GLOX-LIKE"/>
    <property type="match status" value="1"/>
</dbReference>